<feature type="region of interest" description="Disordered" evidence="4">
    <location>
        <begin position="25"/>
        <end position="144"/>
    </location>
</feature>
<evidence type="ECO:0000256" key="4">
    <source>
        <dbReference type="SAM" id="MobiDB-lite"/>
    </source>
</evidence>
<gene>
    <name evidence="7" type="ORF">CASFOL_015423</name>
</gene>
<feature type="domain" description="RRM" evidence="5">
    <location>
        <begin position="267"/>
        <end position="343"/>
    </location>
</feature>
<dbReference type="Pfam" id="PF00098">
    <property type="entry name" value="zf-CCHC"/>
    <property type="match status" value="3"/>
</dbReference>
<dbReference type="GO" id="GO:0003723">
    <property type="term" value="F:RNA binding"/>
    <property type="evidence" value="ECO:0007669"/>
    <property type="project" value="UniProtKB-UniRule"/>
</dbReference>
<keyword evidence="1 3" id="KW-0694">RNA-binding</keyword>
<name>A0ABD3DDM6_9LAMI</name>
<dbReference type="PANTHER" id="PTHR23236">
    <property type="entry name" value="EUKARYOTIC TRANSLATION INITIATION FACTOR 4B/4H"/>
    <property type="match status" value="1"/>
</dbReference>
<dbReference type="InterPro" id="IPR036875">
    <property type="entry name" value="Znf_CCHC_sf"/>
</dbReference>
<evidence type="ECO:0000256" key="1">
    <source>
        <dbReference type="ARBA" id="ARBA00022884"/>
    </source>
</evidence>
<dbReference type="SUPFAM" id="SSF54928">
    <property type="entry name" value="RNA-binding domain, RBD"/>
    <property type="match status" value="2"/>
</dbReference>
<dbReference type="Pfam" id="PF00076">
    <property type="entry name" value="RRM_1"/>
    <property type="match status" value="2"/>
</dbReference>
<keyword evidence="8" id="KW-1185">Reference proteome</keyword>
<proteinExistence type="predicted"/>
<evidence type="ECO:0000313" key="7">
    <source>
        <dbReference type="EMBL" id="KAL3640455.1"/>
    </source>
</evidence>
<dbReference type="SUPFAM" id="SSF57756">
    <property type="entry name" value="Retrovirus zinc finger-like domains"/>
    <property type="match status" value="3"/>
</dbReference>
<dbReference type="InterPro" id="IPR012677">
    <property type="entry name" value="Nucleotide-bd_a/b_plait_sf"/>
</dbReference>
<reference evidence="8" key="1">
    <citation type="journal article" date="2024" name="IScience">
        <title>Strigolactones Initiate the Formation of Haustorium-like Structures in Castilleja.</title>
        <authorList>
            <person name="Buerger M."/>
            <person name="Peterson D."/>
            <person name="Chory J."/>
        </authorList>
    </citation>
    <scope>NUCLEOTIDE SEQUENCE [LARGE SCALE GENOMIC DNA]</scope>
</reference>
<feature type="compositionally biased region" description="Basic and acidic residues" evidence="4">
    <location>
        <begin position="55"/>
        <end position="110"/>
    </location>
</feature>
<dbReference type="PROSITE" id="PS50102">
    <property type="entry name" value="RRM"/>
    <property type="match status" value="2"/>
</dbReference>
<dbReference type="SMART" id="SM00360">
    <property type="entry name" value="RRM"/>
    <property type="match status" value="2"/>
</dbReference>
<accession>A0ABD3DDM6</accession>
<comment type="caution">
    <text evidence="7">The sequence shown here is derived from an EMBL/GenBank/DDBJ whole genome shotgun (WGS) entry which is preliminary data.</text>
</comment>
<feature type="domain" description="CCHC-type" evidence="6">
    <location>
        <begin position="608"/>
        <end position="623"/>
    </location>
</feature>
<feature type="domain" description="CCHC-type" evidence="6">
    <location>
        <begin position="407"/>
        <end position="422"/>
    </location>
</feature>
<feature type="domain" description="RRM" evidence="5">
    <location>
        <begin position="172"/>
        <end position="249"/>
    </location>
</feature>
<dbReference type="InterPro" id="IPR001878">
    <property type="entry name" value="Znf_CCHC"/>
</dbReference>
<keyword evidence="2" id="KW-0863">Zinc-finger</keyword>
<dbReference type="Proteomes" id="UP001632038">
    <property type="component" value="Unassembled WGS sequence"/>
</dbReference>
<dbReference type="CDD" id="cd12271">
    <property type="entry name" value="RRM1_PHIP1"/>
    <property type="match status" value="1"/>
</dbReference>
<dbReference type="GO" id="GO:0008270">
    <property type="term" value="F:zinc ion binding"/>
    <property type="evidence" value="ECO:0007669"/>
    <property type="project" value="UniProtKB-KW"/>
</dbReference>
<organism evidence="7 8">
    <name type="scientific">Castilleja foliolosa</name>
    <dbReference type="NCBI Taxonomy" id="1961234"/>
    <lineage>
        <taxon>Eukaryota</taxon>
        <taxon>Viridiplantae</taxon>
        <taxon>Streptophyta</taxon>
        <taxon>Embryophyta</taxon>
        <taxon>Tracheophyta</taxon>
        <taxon>Spermatophyta</taxon>
        <taxon>Magnoliopsida</taxon>
        <taxon>eudicotyledons</taxon>
        <taxon>Gunneridae</taxon>
        <taxon>Pentapetalae</taxon>
        <taxon>asterids</taxon>
        <taxon>lamiids</taxon>
        <taxon>Lamiales</taxon>
        <taxon>Orobanchaceae</taxon>
        <taxon>Pedicularideae</taxon>
        <taxon>Castillejinae</taxon>
        <taxon>Castilleja</taxon>
    </lineage>
</organism>
<dbReference type="InterPro" id="IPR035979">
    <property type="entry name" value="RBD_domain_sf"/>
</dbReference>
<evidence type="ECO:0000259" key="6">
    <source>
        <dbReference type="PROSITE" id="PS50158"/>
    </source>
</evidence>
<dbReference type="InterPro" id="IPR000504">
    <property type="entry name" value="RRM_dom"/>
</dbReference>
<feature type="compositionally biased region" description="Basic residues" evidence="4">
    <location>
        <begin position="111"/>
        <end position="130"/>
    </location>
</feature>
<evidence type="ECO:0008006" key="9">
    <source>
        <dbReference type="Google" id="ProtNLM"/>
    </source>
</evidence>
<dbReference type="SMART" id="SM00343">
    <property type="entry name" value="ZnF_C2HC"/>
    <property type="match status" value="3"/>
</dbReference>
<evidence type="ECO:0000259" key="5">
    <source>
        <dbReference type="PROSITE" id="PS50102"/>
    </source>
</evidence>
<dbReference type="Gene3D" id="4.10.60.10">
    <property type="entry name" value="Zinc finger, CCHC-type"/>
    <property type="match status" value="3"/>
</dbReference>
<sequence length="636" mass="70292">MVLSNKRLKQKLRADKAVIIVASEAQNKSTDKNSLRTILNPGVQKPKVSKREKRRQTVKENPDIIKKGETTGDAEAKKQIGLKSDKEKVKKNEEKKRKRDENDASEDVKEKKLKQMKKNKKKQKKKKSKKKAENGVIKEQGIDQSWTGSATGEQIVKMNIESNEREIAEVPDKVYVGGIPYYSTEDDIRSYFESCGTITALDCMTFPDTGKFRGIAIITFKTEAAAKRALALDGSDMGGLFLKIQPFKSSKVTKSPNFFPSVMEGYNRIYVGNLSWDVTEDDLRKLFTNCTIESVRFGEDKETGEFKGYAHVDFSDTVSLNTALKLDQKILCGRPVRISCAVAKKGAVTNIKSGPKDNKVQSSNYASEVNEVQVTASKEANVVVSSEVNITSEANNPVTAKIRRRTCYECGERGHISSLCPKIKADDSTNQGKEVGDLEGYTHVDFGNNTALKWDALPKKETVTNFKPAPRDYRVQSSYNFTAVNEIEVTASGEANPVSSSKIRRRTCYECGERGHISSLCPKINADDSTNPGKETGELKGYTHVDFGNNTPLKLDALPKKETVTNLKPAPRDYRVQTNNVTAVNEIQVSASTEANPVSSSKIRRRTCYECGERGHISSLCPKIKGTDSTSAGAAA</sequence>
<dbReference type="Gene3D" id="3.30.70.330">
    <property type="match status" value="2"/>
</dbReference>
<dbReference type="AlphaFoldDB" id="A0ABD3DDM6"/>
<keyword evidence="2" id="KW-0862">Zinc</keyword>
<dbReference type="PANTHER" id="PTHR23236:SF24">
    <property type="entry name" value="PHRAGMOPLASTIN INTERACTING PROTEIN 1"/>
    <property type="match status" value="1"/>
</dbReference>
<evidence type="ECO:0000256" key="2">
    <source>
        <dbReference type="PROSITE-ProRule" id="PRU00047"/>
    </source>
</evidence>
<dbReference type="PROSITE" id="PS50158">
    <property type="entry name" value="ZF_CCHC"/>
    <property type="match status" value="3"/>
</dbReference>
<keyword evidence="2" id="KW-0479">Metal-binding</keyword>
<dbReference type="InterPro" id="IPR034361">
    <property type="entry name" value="PHIP1_RRM1"/>
</dbReference>
<dbReference type="EMBL" id="JAVIJP010000017">
    <property type="protein sequence ID" value="KAL3640455.1"/>
    <property type="molecule type" value="Genomic_DNA"/>
</dbReference>
<protein>
    <recommendedName>
        <fullName evidence="9">Protein gar2</fullName>
    </recommendedName>
</protein>
<evidence type="ECO:0000313" key="8">
    <source>
        <dbReference type="Proteomes" id="UP001632038"/>
    </source>
</evidence>
<feature type="domain" description="CCHC-type" evidence="6">
    <location>
        <begin position="508"/>
        <end position="523"/>
    </location>
</feature>
<evidence type="ECO:0000256" key="3">
    <source>
        <dbReference type="PROSITE-ProRule" id="PRU00176"/>
    </source>
</evidence>